<evidence type="ECO:0000313" key="4">
    <source>
        <dbReference type="EMBL" id="KAF7291955.1"/>
    </source>
</evidence>
<dbReference type="InterPro" id="IPR050789">
    <property type="entry name" value="Diverse_Enzym_Activities"/>
</dbReference>
<dbReference type="Gene3D" id="3.40.710.10">
    <property type="entry name" value="DD-peptidase/beta-lactamase superfamily"/>
    <property type="match status" value="1"/>
</dbReference>
<dbReference type="InterPro" id="IPR012338">
    <property type="entry name" value="Beta-lactam/transpept-like"/>
</dbReference>
<keyword evidence="4" id="KW-0418">Kinase</keyword>
<dbReference type="GO" id="GO:0016787">
    <property type="term" value="F:hydrolase activity"/>
    <property type="evidence" value="ECO:0007669"/>
    <property type="project" value="UniProtKB-KW"/>
</dbReference>
<dbReference type="Proteomes" id="UP000636479">
    <property type="component" value="Unassembled WGS sequence"/>
</dbReference>
<protein>
    <submittedName>
        <fullName evidence="4">Protein kinase</fullName>
    </submittedName>
</protein>
<dbReference type="RefSeq" id="XP_037214682.1">
    <property type="nucleotide sequence ID" value="XM_037368714.1"/>
</dbReference>
<dbReference type="PANTHER" id="PTHR43283:SF17">
    <property type="entry name" value="(LOVD), PUTATIVE (AFU_ORTHOLOGUE AFUA_5G00920)-RELATED"/>
    <property type="match status" value="1"/>
</dbReference>
<keyword evidence="2" id="KW-0378">Hydrolase</keyword>
<dbReference type="SUPFAM" id="SSF56601">
    <property type="entry name" value="beta-lactamase/transpeptidase-like"/>
    <property type="match status" value="1"/>
</dbReference>
<dbReference type="GeneID" id="59351230"/>
<dbReference type="EMBL" id="JACAZF010000012">
    <property type="protein sequence ID" value="KAF7291955.1"/>
    <property type="molecule type" value="Genomic_DNA"/>
</dbReference>
<evidence type="ECO:0000256" key="1">
    <source>
        <dbReference type="ARBA" id="ARBA00009009"/>
    </source>
</evidence>
<keyword evidence="4" id="KW-0808">Transferase</keyword>
<accession>A0A8H6S618</accession>
<name>A0A8H6S618_9AGAR</name>
<comment type="similarity">
    <text evidence="1">Belongs to the class-A beta-lactamase family.</text>
</comment>
<feature type="domain" description="Beta-lactamase-related" evidence="3">
    <location>
        <begin position="19"/>
        <end position="366"/>
    </location>
</feature>
<comment type="caution">
    <text evidence="4">The sequence shown here is derived from an EMBL/GenBank/DDBJ whole genome shotgun (WGS) entry which is preliminary data.</text>
</comment>
<evidence type="ECO:0000259" key="3">
    <source>
        <dbReference type="Pfam" id="PF00144"/>
    </source>
</evidence>
<dbReference type="InterPro" id="IPR001466">
    <property type="entry name" value="Beta-lactam-related"/>
</dbReference>
<evidence type="ECO:0000256" key="2">
    <source>
        <dbReference type="ARBA" id="ARBA00022801"/>
    </source>
</evidence>
<proteinExistence type="inferred from homology"/>
<reference evidence="4" key="1">
    <citation type="submission" date="2020-05" db="EMBL/GenBank/DDBJ databases">
        <title>Mycena genomes resolve the evolution of fungal bioluminescence.</title>
        <authorList>
            <person name="Tsai I.J."/>
        </authorList>
    </citation>
    <scope>NUCLEOTIDE SEQUENCE</scope>
    <source>
        <strain evidence="4">171206Taipei</strain>
    </source>
</reference>
<organism evidence="4 5">
    <name type="scientific">Mycena indigotica</name>
    <dbReference type="NCBI Taxonomy" id="2126181"/>
    <lineage>
        <taxon>Eukaryota</taxon>
        <taxon>Fungi</taxon>
        <taxon>Dikarya</taxon>
        <taxon>Basidiomycota</taxon>
        <taxon>Agaricomycotina</taxon>
        <taxon>Agaricomycetes</taxon>
        <taxon>Agaricomycetidae</taxon>
        <taxon>Agaricales</taxon>
        <taxon>Marasmiineae</taxon>
        <taxon>Mycenaceae</taxon>
        <taxon>Mycena</taxon>
    </lineage>
</organism>
<dbReference type="PANTHER" id="PTHR43283">
    <property type="entry name" value="BETA-LACTAMASE-RELATED"/>
    <property type="match status" value="1"/>
</dbReference>
<gene>
    <name evidence="4" type="ORF">MIND_01221100</name>
</gene>
<dbReference type="AlphaFoldDB" id="A0A8H6S618"/>
<dbReference type="Pfam" id="PF00144">
    <property type="entry name" value="Beta-lactamase"/>
    <property type="match status" value="1"/>
</dbReference>
<dbReference type="GO" id="GO:0016301">
    <property type="term" value="F:kinase activity"/>
    <property type="evidence" value="ECO:0007669"/>
    <property type="project" value="UniProtKB-KW"/>
</dbReference>
<sequence>MQEFETKLNETIEAGKMLAAIAVVADVDGKTVYRHSAGKQNLEPNAPSVDPNSTVMLGSAGKFITHIAAIQCVERSLIGLDDPAAIEKHLPEVAALKVYLPSDDEPGFILREPTKKITLRHLLTHSSGISYPGDEKLEKWTQSDKPAIDENAHIIVKIFSMPLLHEPGEGWTYGSSVEWVGLLILRLTGLRLVEFVQKNIFDALDMKMSTYYPEKHAEIWAKKLQMVNRESGVLVAEPDDTVQGLTCSVGDLQTLLVDLLGQSKLLSQPYVDEIFKPQFVRGTPTYVGVREDIRKLGKSVGVPTTLANPPVNASLAALFVEDGVAPLSNFPPGTLTWSGMPNVIWAVNREKGKAAIFATQLLPVEDDEIIAVAMSFMRGAWKSH</sequence>
<dbReference type="OrthoDB" id="428260at2759"/>
<evidence type="ECO:0000313" key="5">
    <source>
        <dbReference type="Proteomes" id="UP000636479"/>
    </source>
</evidence>
<keyword evidence="5" id="KW-1185">Reference proteome</keyword>